<feature type="domain" description="NADH:flavin oxidoreductase/NADH oxidase N-terminal" evidence="1">
    <location>
        <begin position="3"/>
        <end position="341"/>
    </location>
</feature>
<evidence type="ECO:0000313" key="3">
    <source>
        <dbReference type="Proteomes" id="UP001494588"/>
    </source>
</evidence>
<dbReference type="PANTHER" id="PTHR22893:SF91">
    <property type="entry name" value="NADPH DEHYDROGENASE 2-RELATED"/>
    <property type="match status" value="1"/>
</dbReference>
<dbReference type="InterPro" id="IPR045247">
    <property type="entry name" value="Oye-like"/>
</dbReference>
<protein>
    <submittedName>
        <fullName evidence="2">Alkene reductase</fullName>
    </submittedName>
</protein>
<dbReference type="InterPro" id="IPR001155">
    <property type="entry name" value="OxRdtase_FMN_N"/>
</dbReference>
<organism evidence="2 3">
    <name type="scientific">Paraburkholderia sabiae</name>
    <dbReference type="NCBI Taxonomy" id="273251"/>
    <lineage>
        <taxon>Bacteria</taxon>
        <taxon>Pseudomonadati</taxon>
        <taxon>Pseudomonadota</taxon>
        <taxon>Betaproteobacteria</taxon>
        <taxon>Burkholderiales</taxon>
        <taxon>Burkholderiaceae</taxon>
        <taxon>Paraburkholderia</taxon>
    </lineage>
</organism>
<dbReference type="Proteomes" id="UP001494588">
    <property type="component" value="Unassembled WGS sequence"/>
</dbReference>
<dbReference type="CDD" id="cd02933">
    <property type="entry name" value="OYE_like_FMN"/>
    <property type="match status" value="1"/>
</dbReference>
<name>A0ABU9QKB4_9BURK</name>
<reference evidence="2 3" key="1">
    <citation type="submission" date="2024-01" db="EMBL/GenBank/DDBJ databases">
        <title>The diversity of rhizobia nodulating Mimosa spp. in eleven states of Brazil covering several biomes is determined by host plant, location, and edaphic factors.</title>
        <authorList>
            <person name="Rouws L."/>
            <person name="Barauna A."/>
            <person name="Beukes C."/>
            <person name="De Faria S.M."/>
            <person name="Gross E."/>
            <person name="Dos Reis Junior F.B."/>
            <person name="Simon M."/>
            <person name="Maluk M."/>
            <person name="Odee D.W."/>
            <person name="Kenicer G."/>
            <person name="Young J.P.W."/>
            <person name="Reis V.M."/>
            <person name="Zilli J."/>
            <person name="James E.K."/>
        </authorList>
    </citation>
    <scope>NUCLEOTIDE SEQUENCE [LARGE SCALE GENOMIC DNA]</scope>
    <source>
        <strain evidence="2 3">JPY77</strain>
    </source>
</reference>
<proteinExistence type="predicted"/>
<comment type="caution">
    <text evidence="2">The sequence shown here is derived from an EMBL/GenBank/DDBJ whole genome shotgun (WGS) entry which is preliminary data.</text>
</comment>
<dbReference type="Gene3D" id="3.20.20.70">
    <property type="entry name" value="Aldolase class I"/>
    <property type="match status" value="1"/>
</dbReference>
<dbReference type="EMBL" id="JAZHGC010000030">
    <property type="protein sequence ID" value="MEM5289921.1"/>
    <property type="molecule type" value="Genomic_DNA"/>
</dbReference>
<dbReference type="RefSeq" id="WP_201658285.1">
    <property type="nucleotide sequence ID" value="NZ_CAJHCS010000030.1"/>
</dbReference>
<dbReference type="InterPro" id="IPR013785">
    <property type="entry name" value="Aldolase_TIM"/>
</dbReference>
<dbReference type="PANTHER" id="PTHR22893">
    <property type="entry name" value="NADH OXIDOREDUCTASE-RELATED"/>
    <property type="match status" value="1"/>
</dbReference>
<gene>
    <name evidence="2" type="ORF">V4C55_29780</name>
</gene>
<evidence type="ECO:0000259" key="1">
    <source>
        <dbReference type="Pfam" id="PF00724"/>
    </source>
</evidence>
<dbReference type="Pfam" id="PF00724">
    <property type="entry name" value="Oxidored_FMN"/>
    <property type="match status" value="1"/>
</dbReference>
<dbReference type="SUPFAM" id="SSF51395">
    <property type="entry name" value="FMN-linked oxidoreductases"/>
    <property type="match status" value="1"/>
</dbReference>
<keyword evidence="3" id="KW-1185">Reference proteome</keyword>
<evidence type="ECO:0000313" key="2">
    <source>
        <dbReference type="EMBL" id="MEM5289921.1"/>
    </source>
</evidence>
<accession>A0ABU9QKB4</accession>
<sequence length="363" mass="39536">MSSLFDQFRVGDVTLPNRIVMAPLTRARAGEGDVPTELMAEYYEQRASAGLIISEATNVSPHSRPFDRAPGLYTAEQVAGWRQVTDRVHEAGGRIFAQLWHGGRIGAMGLLNWQEPVSPSGFNDDIENLHVWGLLANGNYVRVSATPSRAMTTDEVQATIQEYKTAAAHARSAGFDGVEIHAASGYLPHQFLSAHVNRRDDQYGGSVENRARFLAEVVDSVSEVMPLSRVGVRVSPYATYNSALDDAVEEMYGHVAEFLNNRGLAYVHIADQNGWFGAPDMDKILKIFSPRFTGPLVANGGLTIDTAKAMVEDGVVQLIAFGRHFIANPDLVDRIRVGAKLNALQEKGLYAGGGVGYTDYPSI</sequence>